<feature type="compositionally biased region" description="Polar residues" evidence="7">
    <location>
        <begin position="96"/>
        <end position="108"/>
    </location>
</feature>
<evidence type="ECO:0000256" key="6">
    <source>
        <dbReference type="ARBA" id="ARBA00023136"/>
    </source>
</evidence>
<dbReference type="Gene3D" id="3.40.50.300">
    <property type="entry name" value="P-loop containing nucleotide triphosphate hydrolases"/>
    <property type="match status" value="1"/>
</dbReference>
<evidence type="ECO:0000256" key="3">
    <source>
        <dbReference type="ARBA" id="ARBA00022475"/>
    </source>
</evidence>
<dbReference type="PANTHER" id="PTHR37937">
    <property type="entry name" value="CONJUGATIVE TRANSFER: DNA TRANSPORT"/>
    <property type="match status" value="1"/>
</dbReference>
<proteinExistence type="inferred from homology"/>
<keyword evidence="3" id="KW-1003">Cell membrane</keyword>
<evidence type="ECO:0000256" key="2">
    <source>
        <dbReference type="ARBA" id="ARBA00008806"/>
    </source>
</evidence>
<evidence type="ECO:0000256" key="7">
    <source>
        <dbReference type="SAM" id="MobiDB-lite"/>
    </source>
</evidence>
<dbReference type="Proteomes" id="UP001518989">
    <property type="component" value="Unassembled WGS sequence"/>
</dbReference>
<dbReference type="RefSeq" id="WP_207415166.1">
    <property type="nucleotide sequence ID" value="NZ_JACTNG010000001.1"/>
</dbReference>
<gene>
    <name evidence="8" type="ORF">IAI61_01860</name>
</gene>
<dbReference type="EMBL" id="JACTNG010000001">
    <property type="protein sequence ID" value="MBO1077760.1"/>
    <property type="molecule type" value="Genomic_DNA"/>
</dbReference>
<comment type="caution">
    <text evidence="8">The sequence shown here is derived from an EMBL/GenBank/DDBJ whole genome shotgun (WGS) entry which is preliminary data.</text>
</comment>
<keyword evidence="9" id="KW-1185">Reference proteome</keyword>
<sequence>MQLAHTPQRPNTSPVLLLDEFAALGWLEPVLQAAGPMAGLGLQLWPILQDLARLRAAYGQTAATFLATAGPIQVSAPVDLDTTQWLSRALGRSTVAFETTSSSRSTPDNPEGHGSSSHSSSTELTGRPRHTPDEAMRLHPDRQVLLRLGQRPTFTAKLRHY</sequence>
<evidence type="ECO:0000256" key="1">
    <source>
        <dbReference type="ARBA" id="ARBA00004651"/>
    </source>
</evidence>
<dbReference type="InterPro" id="IPR051539">
    <property type="entry name" value="T4SS-coupling_protein"/>
</dbReference>
<dbReference type="PANTHER" id="PTHR37937:SF1">
    <property type="entry name" value="CONJUGATIVE TRANSFER: DNA TRANSPORT"/>
    <property type="match status" value="1"/>
</dbReference>
<feature type="compositionally biased region" description="Basic and acidic residues" evidence="7">
    <location>
        <begin position="130"/>
        <end position="142"/>
    </location>
</feature>
<feature type="region of interest" description="Disordered" evidence="7">
    <location>
        <begin position="96"/>
        <end position="142"/>
    </location>
</feature>
<evidence type="ECO:0000256" key="4">
    <source>
        <dbReference type="ARBA" id="ARBA00022692"/>
    </source>
</evidence>
<dbReference type="SUPFAM" id="SSF52540">
    <property type="entry name" value="P-loop containing nucleoside triphosphate hydrolases"/>
    <property type="match status" value="1"/>
</dbReference>
<accession>A0ABS3KJY1</accession>
<evidence type="ECO:0000313" key="9">
    <source>
        <dbReference type="Proteomes" id="UP001518989"/>
    </source>
</evidence>
<reference evidence="8 9" key="1">
    <citation type="submission" date="2020-09" db="EMBL/GenBank/DDBJ databases">
        <title>Roseomonas.</title>
        <authorList>
            <person name="Zhu W."/>
        </authorList>
    </citation>
    <scope>NUCLEOTIDE SEQUENCE [LARGE SCALE GENOMIC DNA]</scope>
    <source>
        <strain evidence="8 9">573</strain>
    </source>
</reference>
<dbReference type="InterPro" id="IPR027417">
    <property type="entry name" value="P-loop_NTPase"/>
</dbReference>
<feature type="compositionally biased region" description="Low complexity" evidence="7">
    <location>
        <begin position="112"/>
        <end position="121"/>
    </location>
</feature>
<protein>
    <submittedName>
        <fullName evidence="8">Type IV secretory system conjugative DNA transfer family protein</fullName>
    </submittedName>
</protein>
<keyword evidence="6" id="KW-0472">Membrane</keyword>
<evidence type="ECO:0000256" key="5">
    <source>
        <dbReference type="ARBA" id="ARBA00022989"/>
    </source>
</evidence>
<dbReference type="Pfam" id="PF02534">
    <property type="entry name" value="T4SS-DNA_transf"/>
    <property type="match status" value="1"/>
</dbReference>
<organism evidence="8 9">
    <name type="scientific">Roseomonas haemaphysalidis</name>
    <dbReference type="NCBI Taxonomy" id="2768162"/>
    <lineage>
        <taxon>Bacteria</taxon>
        <taxon>Pseudomonadati</taxon>
        <taxon>Pseudomonadota</taxon>
        <taxon>Alphaproteobacteria</taxon>
        <taxon>Acetobacterales</taxon>
        <taxon>Roseomonadaceae</taxon>
        <taxon>Roseomonas</taxon>
    </lineage>
</organism>
<keyword evidence="4" id="KW-0812">Transmembrane</keyword>
<keyword evidence="5" id="KW-1133">Transmembrane helix</keyword>
<name>A0ABS3KJY1_9PROT</name>
<evidence type="ECO:0000313" key="8">
    <source>
        <dbReference type="EMBL" id="MBO1077760.1"/>
    </source>
</evidence>
<comment type="subcellular location">
    <subcellularLocation>
        <location evidence="1">Cell membrane</location>
        <topology evidence="1">Multi-pass membrane protein</topology>
    </subcellularLocation>
</comment>
<comment type="similarity">
    <text evidence="2">Belongs to the VirD4/TraG family.</text>
</comment>
<dbReference type="InterPro" id="IPR003688">
    <property type="entry name" value="TraG/VirD4"/>
</dbReference>